<reference evidence="1 2" key="1">
    <citation type="journal article" date="2018" name="Genome Biol. Evol.">
        <title>Multiple Roots of Fruiting Body Formation in Amoebozoa.</title>
        <authorList>
            <person name="Hillmann F."/>
            <person name="Forbes G."/>
            <person name="Novohradska S."/>
            <person name="Ferling I."/>
            <person name="Riege K."/>
            <person name="Groth M."/>
            <person name="Westermann M."/>
            <person name="Marz M."/>
            <person name="Spaller T."/>
            <person name="Winckler T."/>
            <person name="Schaap P."/>
            <person name="Glockner G."/>
        </authorList>
    </citation>
    <scope>NUCLEOTIDE SEQUENCE [LARGE SCALE GENOMIC DNA]</scope>
    <source>
        <strain evidence="1 2">Jena</strain>
    </source>
</reference>
<organism evidence="1 2">
    <name type="scientific">Planoprotostelium fungivorum</name>
    <dbReference type="NCBI Taxonomy" id="1890364"/>
    <lineage>
        <taxon>Eukaryota</taxon>
        <taxon>Amoebozoa</taxon>
        <taxon>Evosea</taxon>
        <taxon>Variosea</taxon>
        <taxon>Cavosteliida</taxon>
        <taxon>Cavosteliaceae</taxon>
        <taxon>Planoprotostelium</taxon>
    </lineage>
</organism>
<dbReference type="Proteomes" id="UP000241769">
    <property type="component" value="Unassembled WGS sequence"/>
</dbReference>
<feature type="non-terminal residue" evidence="1">
    <location>
        <position position="1"/>
    </location>
</feature>
<proteinExistence type="predicted"/>
<dbReference type="AlphaFoldDB" id="A0A2P6MRQ4"/>
<name>A0A2P6MRQ4_9EUKA</name>
<evidence type="ECO:0000313" key="1">
    <source>
        <dbReference type="EMBL" id="PRP74356.1"/>
    </source>
</evidence>
<evidence type="ECO:0000313" key="2">
    <source>
        <dbReference type="Proteomes" id="UP000241769"/>
    </source>
</evidence>
<gene>
    <name evidence="1" type="ORF">PROFUN_16252</name>
</gene>
<sequence>KFSAPEVQKSTSDNENILCVGVSEINLRLCIKFLHRRFRNQTPIVQKILCTGGSEIKLRYVSDCWMRQAV</sequence>
<protein>
    <submittedName>
        <fullName evidence="1">Uncharacterized protein</fullName>
    </submittedName>
</protein>
<accession>A0A2P6MRQ4</accession>
<dbReference type="EMBL" id="MDYQ01000467">
    <property type="protein sequence ID" value="PRP74356.1"/>
    <property type="molecule type" value="Genomic_DNA"/>
</dbReference>
<comment type="caution">
    <text evidence="1">The sequence shown here is derived from an EMBL/GenBank/DDBJ whole genome shotgun (WGS) entry which is preliminary data.</text>
</comment>
<keyword evidence="2" id="KW-1185">Reference proteome</keyword>
<dbReference type="InParanoid" id="A0A2P6MRQ4"/>